<dbReference type="SMART" id="SM00320">
    <property type="entry name" value="WD40"/>
    <property type="match status" value="4"/>
</dbReference>
<evidence type="ECO:0000313" key="4">
    <source>
        <dbReference type="Proteomes" id="UP000007587"/>
    </source>
</evidence>
<dbReference type="STRING" id="1144275.COCOR_02974"/>
<feature type="domain" description="Anaphase-promoting complex subunit 4-like WD40" evidence="2">
    <location>
        <begin position="261"/>
        <end position="327"/>
    </location>
</feature>
<keyword evidence="4" id="KW-1185">Reference proteome</keyword>
<evidence type="ECO:0000256" key="1">
    <source>
        <dbReference type="PROSITE-ProRule" id="PRU00221"/>
    </source>
</evidence>
<reference evidence="3 4" key="1">
    <citation type="journal article" date="2012" name="J. Bacteriol.">
        <title>Complete Genome Sequence of the Fruiting Myxobacterium Corallococcus coralloides DSM 2259.</title>
        <authorList>
            <person name="Huntley S."/>
            <person name="Zhang Y."/>
            <person name="Treuner-Lange A."/>
            <person name="Kneip S."/>
            <person name="Sensen C.W."/>
            <person name="Sogaard-Andersen L."/>
        </authorList>
    </citation>
    <scope>NUCLEOTIDE SEQUENCE [LARGE SCALE GENOMIC DNA]</scope>
    <source>
        <strain evidence="4">ATCC 25202 / DSM 2259 / NBRC 100086 / M2</strain>
    </source>
</reference>
<dbReference type="PANTHER" id="PTHR19879">
    <property type="entry name" value="TRANSCRIPTION INITIATION FACTOR TFIID"/>
    <property type="match status" value="1"/>
</dbReference>
<dbReference type="AlphaFoldDB" id="H8N095"/>
<dbReference type="InParanoid" id="H8N095"/>
<evidence type="ECO:0000313" key="3">
    <source>
        <dbReference type="EMBL" id="AFE04953.1"/>
    </source>
</evidence>
<dbReference type="InterPro" id="IPR001680">
    <property type="entry name" value="WD40_rpt"/>
</dbReference>
<dbReference type="InterPro" id="IPR024977">
    <property type="entry name" value="Apc4-like_WD40_dom"/>
</dbReference>
<dbReference type="PROSITE" id="PS50082">
    <property type="entry name" value="WD_REPEATS_2"/>
    <property type="match status" value="1"/>
</dbReference>
<name>H8N095_CORCM</name>
<proteinExistence type="predicted"/>
<dbReference type="Gene3D" id="2.130.10.10">
    <property type="entry name" value="YVTN repeat-like/Quinoprotein amine dehydrogenase"/>
    <property type="match status" value="2"/>
</dbReference>
<reference evidence="4" key="2">
    <citation type="submission" date="2012-03" db="EMBL/GenBank/DDBJ databases">
        <title>Genome sequence of the fruiting myxobacterium Corallococcus coralloides DSM 2259.</title>
        <authorList>
            <person name="Huntley S."/>
            <person name="Zhang Y."/>
            <person name="Treuner-Lange A."/>
            <person name="Sensen C.W."/>
            <person name="Sogaard-Andersen L."/>
        </authorList>
    </citation>
    <scope>NUCLEOTIDE SEQUENCE [LARGE SCALE GENOMIC DNA]</scope>
    <source>
        <strain evidence="4">ATCC 25202 / DSM 2259 / NBRC 100086 / M2</strain>
    </source>
</reference>
<dbReference type="PANTHER" id="PTHR19879:SF9">
    <property type="entry name" value="TRANSCRIPTION INITIATION FACTOR TFIID SUBUNIT 5"/>
    <property type="match status" value="1"/>
</dbReference>
<gene>
    <name evidence="3" type="ordered locus">COCOR_02974</name>
</gene>
<dbReference type="InterPro" id="IPR011047">
    <property type="entry name" value="Quinoprotein_ADH-like_sf"/>
</dbReference>
<dbReference type="HOGENOM" id="CLU_072302_0_0_7"/>
<dbReference type="SUPFAM" id="SSF50998">
    <property type="entry name" value="Quinoprotein alcohol dehydrogenase-like"/>
    <property type="match status" value="1"/>
</dbReference>
<dbReference type="Proteomes" id="UP000007587">
    <property type="component" value="Chromosome"/>
</dbReference>
<protein>
    <submittedName>
        <fullName evidence="3">WD repeat-containing protein</fullName>
    </submittedName>
</protein>
<dbReference type="RefSeq" id="WP_014395792.1">
    <property type="nucleotide sequence ID" value="NC_017030.1"/>
</dbReference>
<keyword evidence="1" id="KW-0853">WD repeat</keyword>
<dbReference type="Pfam" id="PF12894">
    <property type="entry name" value="ANAPC4_WD40"/>
    <property type="match status" value="1"/>
</dbReference>
<dbReference type="KEGG" id="ccx:COCOR_02974"/>
<accession>H8N095</accession>
<dbReference type="InterPro" id="IPR015943">
    <property type="entry name" value="WD40/YVTN_repeat-like_dom_sf"/>
</dbReference>
<sequence length="330" mass="35315">MKSSVPIITVDNAAHLTRVRQLGSPRVPFAGGQRLGFAPADNHLLATEESGVRLRWWKSLGVAEKTVSHGEVPLAEFKPGFLRDGSIVGIGAPVATAATPYRYRILALAVESGTLLHESALPCPVTCFGVRADGTALVLLDEGEAHLWNLETWQPMRNLRGISVSAQLKDCAFSPDGRYAAVVGTPHDGTSSGVWLWNLEDGTGPDHLSLSMPFAGSVAFHPSKPLLVVGGNSNEVDVVDVREFRITRTLKDFHCIPSNLDFSPEGDLLAAGGDGRGFAVHRFDTGERVFRHGDDNDLQTSDAVFSPDGRFIAWGQGDGTVGLWAVDPGS</sequence>
<dbReference type="eggNOG" id="COG3391">
    <property type="taxonomic scope" value="Bacteria"/>
</dbReference>
<evidence type="ECO:0000259" key="2">
    <source>
        <dbReference type="Pfam" id="PF12894"/>
    </source>
</evidence>
<feature type="repeat" description="WD" evidence="1">
    <location>
        <begin position="305"/>
        <end position="330"/>
    </location>
</feature>
<dbReference type="EMBL" id="CP003389">
    <property type="protein sequence ID" value="AFE04953.1"/>
    <property type="molecule type" value="Genomic_DNA"/>
</dbReference>
<organism evidence="3 4">
    <name type="scientific">Corallococcus coralloides (strain ATCC 25202 / DSM 2259 / NBRC 100086 / M2)</name>
    <name type="common">Myxococcus coralloides</name>
    <dbReference type="NCBI Taxonomy" id="1144275"/>
    <lineage>
        <taxon>Bacteria</taxon>
        <taxon>Pseudomonadati</taxon>
        <taxon>Myxococcota</taxon>
        <taxon>Myxococcia</taxon>
        <taxon>Myxococcales</taxon>
        <taxon>Cystobacterineae</taxon>
        <taxon>Myxococcaceae</taxon>
        <taxon>Corallococcus</taxon>
    </lineage>
</organism>